<dbReference type="Proteomes" id="UP000790377">
    <property type="component" value="Unassembled WGS sequence"/>
</dbReference>
<name>A0ACB8A3U3_9AGAM</name>
<comment type="caution">
    <text evidence="1">The sequence shown here is derived from an EMBL/GenBank/DDBJ whole genome shotgun (WGS) entry which is preliminary data.</text>
</comment>
<protein>
    <submittedName>
        <fullName evidence="1">Uncharacterized protein</fullName>
    </submittedName>
</protein>
<dbReference type="EMBL" id="MU267843">
    <property type="protein sequence ID" value="KAH7908154.1"/>
    <property type="molecule type" value="Genomic_DNA"/>
</dbReference>
<organism evidence="1 2">
    <name type="scientific">Hygrophoropsis aurantiaca</name>
    <dbReference type="NCBI Taxonomy" id="72124"/>
    <lineage>
        <taxon>Eukaryota</taxon>
        <taxon>Fungi</taxon>
        <taxon>Dikarya</taxon>
        <taxon>Basidiomycota</taxon>
        <taxon>Agaricomycotina</taxon>
        <taxon>Agaricomycetes</taxon>
        <taxon>Agaricomycetidae</taxon>
        <taxon>Boletales</taxon>
        <taxon>Coniophorineae</taxon>
        <taxon>Hygrophoropsidaceae</taxon>
        <taxon>Hygrophoropsis</taxon>
    </lineage>
</organism>
<keyword evidence="2" id="KW-1185">Reference proteome</keyword>
<gene>
    <name evidence="1" type="ORF">BJ138DRAFT_1158368</name>
</gene>
<sequence length="334" mass="36745">MKLPSLLAEHASTDLTPHIGTLFPASFQLSSLASSDASSDFADLTPADRAFLTELATLISQRGVVFFPAQDLKIAQQLRLAHLLGQAGGKPADSTLHRHPVSESMSELGGEVSVISSMGGISRAGLQEGRRAANGWHADITFEHVPSDYAILKMHTLPSVGGDTLWASGYEAYDRLSPHYRTFLEGLTAVHSADFFVEYARALGLSIQDPRGSPANTGSDLVAVHPVIRTHPVTGFKTLFVNKSFTQRIVELTADESDHVLDYLYRHVSENHDMQIRYRWGKDDIAIWDNRATFHTATNDYASTEAREGNRAVSIGERPYFDPKSRSRREVLGL</sequence>
<evidence type="ECO:0000313" key="1">
    <source>
        <dbReference type="EMBL" id="KAH7908154.1"/>
    </source>
</evidence>
<reference evidence="1" key="1">
    <citation type="journal article" date="2021" name="New Phytol.">
        <title>Evolutionary innovations through gain and loss of genes in the ectomycorrhizal Boletales.</title>
        <authorList>
            <person name="Wu G."/>
            <person name="Miyauchi S."/>
            <person name="Morin E."/>
            <person name="Kuo A."/>
            <person name="Drula E."/>
            <person name="Varga T."/>
            <person name="Kohler A."/>
            <person name="Feng B."/>
            <person name="Cao Y."/>
            <person name="Lipzen A."/>
            <person name="Daum C."/>
            <person name="Hundley H."/>
            <person name="Pangilinan J."/>
            <person name="Johnson J."/>
            <person name="Barry K."/>
            <person name="LaButti K."/>
            <person name="Ng V."/>
            <person name="Ahrendt S."/>
            <person name="Min B."/>
            <person name="Choi I.G."/>
            <person name="Park H."/>
            <person name="Plett J.M."/>
            <person name="Magnuson J."/>
            <person name="Spatafora J.W."/>
            <person name="Nagy L.G."/>
            <person name="Henrissat B."/>
            <person name="Grigoriev I.V."/>
            <person name="Yang Z.L."/>
            <person name="Xu J."/>
            <person name="Martin F.M."/>
        </authorList>
    </citation>
    <scope>NUCLEOTIDE SEQUENCE</scope>
    <source>
        <strain evidence="1">ATCC 28755</strain>
    </source>
</reference>
<evidence type="ECO:0000313" key="2">
    <source>
        <dbReference type="Proteomes" id="UP000790377"/>
    </source>
</evidence>
<proteinExistence type="predicted"/>
<accession>A0ACB8A3U3</accession>